<evidence type="ECO:0000313" key="2">
    <source>
        <dbReference type="EMBL" id="TFY97501.1"/>
    </source>
</evidence>
<reference evidence="2 3" key="1">
    <citation type="submission" date="2019-03" db="EMBL/GenBank/DDBJ databases">
        <title>Ramlibacter rhizophilus CCTCC AB2015357, whole genome shotgun sequence.</title>
        <authorList>
            <person name="Zhang X."/>
            <person name="Feng G."/>
            <person name="Zhu H."/>
        </authorList>
    </citation>
    <scope>NUCLEOTIDE SEQUENCE [LARGE SCALE GENOMIC DNA]</scope>
    <source>
        <strain evidence="2 3">CCTCC AB2015357</strain>
    </source>
</reference>
<name>A0A4Z0BFP0_9BURK</name>
<accession>A0A4Z0BFP0</accession>
<proteinExistence type="predicted"/>
<organism evidence="2 3">
    <name type="scientific">Ramlibacter rhizophilus</name>
    <dbReference type="NCBI Taxonomy" id="1781167"/>
    <lineage>
        <taxon>Bacteria</taxon>
        <taxon>Pseudomonadati</taxon>
        <taxon>Pseudomonadota</taxon>
        <taxon>Betaproteobacteria</taxon>
        <taxon>Burkholderiales</taxon>
        <taxon>Comamonadaceae</taxon>
        <taxon>Ramlibacter</taxon>
    </lineage>
</organism>
<feature type="compositionally biased region" description="Pro residues" evidence="1">
    <location>
        <begin position="88"/>
        <end position="110"/>
    </location>
</feature>
<dbReference type="InterPro" id="IPR021457">
    <property type="entry name" value="DUF3108"/>
</dbReference>
<feature type="compositionally biased region" description="Low complexity" evidence="1">
    <location>
        <begin position="118"/>
        <end position="132"/>
    </location>
</feature>
<feature type="region of interest" description="Disordered" evidence="1">
    <location>
        <begin position="85"/>
        <end position="223"/>
    </location>
</feature>
<dbReference type="RefSeq" id="WP_135286667.1">
    <property type="nucleotide sequence ID" value="NZ_SMLL01000007.1"/>
</dbReference>
<dbReference type="Proteomes" id="UP000297564">
    <property type="component" value="Unassembled WGS sequence"/>
</dbReference>
<keyword evidence="3" id="KW-1185">Reference proteome</keyword>
<sequence length="420" mass="44948">MARRQAPRLRPARVRPAVLLVVAVLLLHLAALEWLARRHLQPPSALSQIAEPLFTRLLAPAAPPPPAPGTPAPALARVERPTITALPPEAPPVPAPSPPAPAPEPPAPPAREPEPEPESVAAAQQQQEAPPAEEAPEPRADAGAAVEPPLPAQEAAQPPAPDTATASSEEAPRADAAGTEPAPAPAPAQAEAAPDPQAAGGTDTASPDRWPGDSRLGYELTGQYRGGPLHGSAQVQWQRQGVLYQVRVSIHINLVGSRVLTSQGLVRPEGLEPRVYEETWRGKRRSVRLQDGRVLFTDGSSAEMPPGVQDTASQFVELGHRFASGREALRVGGTAEVWLARPGGVDLWTYDVVESERLTTRAHGEVEAFRLKPRPLSKPRGNITAEIWIAPTLQYLPVRIRVNVGEEDFVDLMVETIEQR</sequence>
<protein>
    <submittedName>
        <fullName evidence="2">DUF3108 domain-containing protein</fullName>
    </submittedName>
</protein>
<dbReference type="OrthoDB" id="8526020at2"/>
<evidence type="ECO:0000313" key="3">
    <source>
        <dbReference type="Proteomes" id="UP000297564"/>
    </source>
</evidence>
<evidence type="ECO:0000256" key="1">
    <source>
        <dbReference type="SAM" id="MobiDB-lite"/>
    </source>
</evidence>
<feature type="compositionally biased region" description="Low complexity" evidence="1">
    <location>
        <begin position="174"/>
        <end position="200"/>
    </location>
</feature>
<dbReference type="EMBL" id="SMLL01000007">
    <property type="protein sequence ID" value="TFY97501.1"/>
    <property type="molecule type" value="Genomic_DNA"/>
</dbReference>
<feature type="compositionally biased region" description="Low complexity" evidence="1">
    <location>
        <begin position="144"/>
        <end position="166"/>
    </location>
</feature>
<comment type="caution">
    <text evidence="2">The sequence shown here is derived from an EMBL/GenBank/DDBJ whole genome shotgun (WGS) entry which is preliminary data.</text>
</comment>
<dbReference type="Pfam" id="PF11306">
    <property type="entry name" value="DUF3108"/>
    <property type="match status" value="1"/>
</dbReference>
<gene>
    <name evidence="2" type="ORF">EZ242_18445</name>
</gene>
<dbReference type="AlphaFoldDB" id="A0A4Z0BFP0"/>